<sequence>MSRISRFLSRCISSLYEVYGREAEIYRDPTSGVVIADCRNNCARRIFLACGFERTTTAFRLRLPEALSEAEQKARATQAMVHLFHASHYTDIASHLVCDSTLAATWAEIRERRPDHPGWPTSPTTDTHTATSTQTAASHRP</sequence>
<dbReference type="Proteomes" id="UP001210609">
    <property type="component" value="Chromosome"/>
</dbReference>
<reference evidence="3 5" key="2">
    <citation type="submission" date="2022-12" db="EMBL/GenBank/DDBJ databases">
        <authorList>
            <person name="Ruckert C."/>
            <person name="Busche T."/>
            <person name="Kalinowski J."/>
            <person name="Wittmann C."/>
        </authorList>
    </citation>
    <scope>NUCLEOTIDE SEQUENCE [LARGE SCALE GENOMIC DNA]</scope>
    <source>
        <strain evidence="3 5">DSM 40555</strain>
    </source>
</reference>
<feature type="region of interest" description="Disordered" evidence="1">
    <location>
        <begin position="111"/>
        <end position="141"/>
    </location>
</feature>
<dbReference type="RefSeq" id="WP_159489864.1">
    <property type="nucleotide sequence ID" value="NZ_BLIP01000002.1"/>
</dbReference>
<accession>A0A640TSA4</accession>
<dbReference type="EMBL" id="BLIP01000002">
    <property type="protein sequence ID" value="GFE25702.1"/>
    <property type="molecule type" value="Genomic_DNA"/>
</dbReference>
<dbReference type="Proteomes" id="UP000429552">
    <property type="component" value="Unassembled WGS sequence"/>
</dbReference>
<feature type="compositionally biased region" description="Low complexity" evidence="1">
    <location>
        <begin position="121"/>
        <end position="141"/>
    </location>
</feature>
<reference evidence="2 4" key="1">
    <citation type="submission" date="2019-12" db="EMBL/GenBank/DDBJ databases">
        <title>Whole genome shotgun sequence of Streptomyces libani subsp. libani NBRC 13452.</title>
        <authorList>
            <person name="Ichikawa N."/>
            <person name="Kimura A."/>
            <person name="Kitahashi Y."/>
            <person name="Komaki H."/>
            <person name="Tamura T."/>
        </authorList>
    </citation>
    <scope>NUCLEOTIDE SEQUENCE [LARGE SCALE GENOMIC DNA]</scope>
    <source>
        <strain evidence="2 4">NBRC 13452</strain>
    </source>
</reference>
<name>A0A640TSA4_STRNI</name>
<protein>
    <submittedName>
        <fullName evidence="2">Uncharacterized protein</fullName>
    </submittedName>
</protein>
<dbReference type="AlphaFoldDB" id="A0A640TSA4"/>
<organism evidence="2 4">
    <name type="scientific">Streptomyces nigrescens</name>
    <dbReference type="NCBI Taxonomy" id="1920"/>
    <lineage>
        <taxon>Bacteria</taxon>
        <taxon>Bacillati</taxon>
        <taxon>Actinomycetota</taxon>
        <taxon>Actinomycetes</taxon>
        <taxon>Kitasatosporales</taxon>
        <taxon>Streptomycetaceae</taxon>
        <taxon>Streptomyces</taxon>
    </lineage>
</organism>
<keyword evidence="5" id="KW-1185">Reference proteome</keyword>
<evidence type="ECO:0000313" key="4">
    <source>
        <dbReference type="Proteomes" id="UP000429552"/>
    </source>
</evidence>
<dbReference type="EMBL" id="CP114202">
    <property type="protein sequence ID" value="WAU00083.1"/>
    <property type="molecule type" value="Genomic_DNA"/>
</dbReference>
<proteinExistence type="predicted"/>
<evidence type="ECO:0000313" key="2">
    <source>
        <dbReference type="EMBL" id="GFE25702.1"/>
    </source>
</evidence>
<evidence type="ECO:0000313" key="5">
    <source>
        <dbReference type="Proteomes" id="UP001210609"/>
    </source>
</evidence>
<gene>
    <name evidence="2" type="ORF">Sliba_61550</name>
    <name evidence="3" type="ORF">STRLI_006299</name>
</gene>
<evidence type="ECO:0000313" key="3">
    <source>
        <dbReference type="EMBL" id="WAU00083.1"/>
    </source>
</evidence>
<evidence type="ECO:0000256" key="1">
    <source>
        <dbReference type="SAM" id="MobiDB-lite"/>
    </source>
</evidence>